<sequence length="565" mass="60093">MSSLPRFRFKMAAKAMLLIAALGILSGLANWFCLRSLHEIDRINAVVTQNIEPARLVLTEAKIAVAQIGLATYKMAGTSDVDTVREADDERTGQYDAAKAWLNSVTAYLPEHAEDVRRMFDRLELVRSIADDAHKLVAAGDREGARTLLEFKFDPALVDAATNMNRLINILGGETRAATAEAAQSKTWTYQLIFGVLIGGTLLTVLLAMALAHRTVARPLQKLAAAMREIAEGRFETPIEGLKRSDEVGTMARAVLVFRDNGIALLEAKVARDNAREAAAAEKRSALEQFARSFESKILSVAEALVQSAAALDHSARSMSEVAEKSGQHVRTAAVVAEESTTVASTVAQAIDELSMAMHDIDVQLRNAAGVVQEATRRADVAVTHADGLTPAVTDIEKVAAMINAIAAQTNLLALNATIEAARAGEAGRGFAVVAQEVKTLAARTTHALASIQDRTGSMGQIIDGVLGATQSMSSVIAQVEAVARSITGSVRLQSEATQKIAESVEGAATRSRQVSLTIAGVNDFASRTHNGAQQILEAVADLTRQAAALQEEAQDFVARVRAAA</sequence>
<dbReference type="Gene3D" id="1.10.287.950">
    <property type="entry name" value="Methyl-accepting chemotaxis protein"/>
    <property type="match status" value="1"/>
</dbReference>
<dbReference type="InterPro" id="IPR003660">
    <property type="entry name" value="HAMP_dom"/>
</dbReference>
<dbReference type="PANTHER" id="PTHR32089:SF112">
    <property type="entry name" value="LYSOZYME-LIKE PROTEIN-RELATED"/>
    <property type="match status" value="1"/>
</dbReference>
<evidence type="ECO:0000259" key="7">
    <source>
        <dbReference type="PROSITE" id="PS50885"/>
    </source>
</evidence>
<comment type="similarity">
    <text evidence="2">Belongs to the methyl-accepting chemotaxis (MCP) protein family.</text>
</comment>
<dbReference type="PROSITE" id="PS50111">
    <property type="entry name" value="CHEMOTAXIS_TRANSDUC_2"/>
    <property type="match status" value="1"/>
</dbReference>
<dbReference type="Pfam" id="PF00015">
    <property type="entry name" value="MCPsignal"/>
    <property type="match status" value="1"/>
</dbReference>
<dbReference type="SMART" id="SM00304">
    <property type="entry name" value="HAMP"/>
    <property type="match status" value="1"/>
</dbReference>
<organism evidence="8 9">
    <name type="scientific">Pseudolabrys taiwanensis</name>
    <dbReference type="NCBI Taxonomy" id="331696"/>
    <lineage>
        <taxon>Bacteria</taxon>
        <taxon>Pseudomonadati</taxon>
        <taxon>Pseudomonadota</taxon>
        <taxon>Alphaproteobacteria</taxon>
        <taxon>Hyphomicrobiales</taxon>
        <taxon>Xanthobacteraceae</taxon>
        <taxon>Pseudolabrys</taxon>
    </lineage>
</organism>
<keyword evidence="5" id="KW-0812">Transmembrane</keyword>
<keyword evidence="1 3" id="KW-0807">Transducer</keyword>
<dbReference type="Pfam" id="PF00672">
    <property type="entry name" value="HAMP"/>
    <property type="match status" value="1"/>
</dbReference>
<evidence type="ECO:0000256" key="5">
    <source>
        <dbReference type="SAM" id="Phobius"/>
    </source>
</evidence>
<dbReference type="SUPFAM" id="SSF58104">
    <property type="entry name" value="Methyl-accepting chemotaxis protein (MCP) signaling domain"/>
    <property type="match status" value="1"/>
</dbReference>
<feature type="domain" description="HAMP" evidence="7">
    <location>
        <begin position="214"/>
        <end position="267"/>
    </location>
</feature>
<keyword evidence="9" id="KW-1185">Reference proteome</keyword>
<dbReference type="PANTHER" id="PTHR32089">
    <property type="entry name" value="METHYL-ACCEPTING CHEMOTAXIS PROTEIN MCPB"/>
    <property type="match status" value="1"/>
</dbReference>
<feature type="transmembrane region" description="Helical" evidence="5">
    <location>
        <begin position="188"/>
        <end position="212"/>
    </location>
</feature>
<dbReference type="Proteomes" id="UP000254889">
    <property type="component" value="Chromosome"/>
</dbReference>
<keyword evidence="5" id="KW-0472">Membrane</keyword>
<evidence type="ECO:0000259" key="6">
    <source>
        <dbReference type="PROSITE" id="PS50111"/>
    </source>
</evidence>
<dbReference type="Gene3D" id="6.10.340.10">
    <property type="match status" value="1"/>
</dbReference>
<name>A0A345ZY68_9HYPH</name>
<dbReference type="GO" id="GO:0007165">
    <property type="term" value="P:signal transduction"/>
    <property type="evidence" value="ECO:0007669"/>
    <property type="project" value="UniProtKB-KW"/>
</dbReference>
<dbReference type="OrthoDB" id="2489132at2"/>
<accession>A0A345ZY68</accession>
<dbReference type="SMART" id="SM00283">
    <property type="entry name" value="MA"/>
    <property type="match status" value="1"/>
</dbReference>
<protein>
    <submittedName>
        <fullName evidence="8">Methyl-accepting chemotaxis protein</fullName>
    </submittedName>
</protein>
<reference evidence="8 9" key="1">
    <citation type="submission" date="2018-07" db="EMBL/GenBank/DDBJ databases">
        <authorList>
            <person name="Quirk P.G."/>
            <person name="Krulwich T.A."/>
        </authorList>
    </citation>
    <scope>NUCLEOTIDE SEQUENCE [LARGE SCALE GENOMIC DNA]</scope>
    <source>
        <strain evidence="8 9">CC-BB4</strain>
    </source>
</reference>
<evidence type="ECO:0000256" key="4">
    <source>
        <dbReference type="SAM" id="Coils"/>
    </source>
</evidence>
<keyword evidence="4" id="KW-0175">Coiled coil</keyword>
<gene>
    <name evidence="8" type="ORF">DW352_15835</name>
</gene>
<dbReference type="AlphaFoldDB" id="A0A345ZY68"/>
<evidence type="ECO:0000256" key="1">
    <source>
        <dbReference type="ARBA" id="ARBA00023224"/>
    </source>
</evidence>
<evidence type="ECO:0000313" key="8">
    <source>
        <dbReference type="EMBL" id="AXK81865.1"/>
    </source>
</evidence>
<keyword evidence="5" id="KW-1133">Transmembrane helix</keyword>
<dbReference type="KEGG" id="ptaw:DW352_15835"/>
<dbReference type="CDD" id="cd06225">
    <property type="entry name" value="HAMP"/>
    <property type="match status" value="1"/>
</dbReference>
<evidence type="ECO:0000256" key="2">
    <source>
        <dbReference type="ARBA" id="ARBA00029447"/>
    </source>
</evidence>
<evidence type="ECO:0000256" key="3">
    <source>
        <dbReference type="PROSITE-ProRule" id="PRU00284"/>
    </source>
</evidence>
<dbReference type="InterPro" id="IPR004089">
    <property type="entry name" value="MCPsignal_dom"/>
</dbReference>
<dbReference type="GO" id="GO:0016020">
    <property type="term" value="C:membrane"/>
    <property type="evidence" value="ECO:0007669"/>
    <property type="project" value="InterPro"/>
</dbReference>
<feature type="domain" description="Methyl-accepting transducer" evidence="6">
    <location>
        <begin position="301"/>
        <end position="544"/>
    </location>
</feature>
<feature type="coiled-coil region" evidence="4">
    <location>
        <begin position="533"/>
        <end position="560"/>
    </location>
</feature>
<evidence type="ECO:0000313" key="9">
    <source>
        <dbReference type="Proteomes" id="UP000254889"/>
    </source>
</evidence>
<proteinExistence type="inferred from homology"/>
<dbReference type="EMBL" id="CP031417">
    <property type="protein sequence ID" value="AXK81865.1"/>
    <property type="molecule type" value="Genomic_DNA"/>
</dbReference>
<dbReference type="PROSITE" id="PS50885">
    <property type="entry name" value="HAMP"/>
    <property type="match status" value="1"/>
</dbReference>